<dbReference type="GO" id="GO:0099604">
    <property type="term" value="F:ligand-gated calcium channel activity"/>
    <property type="evidence" value="ECO:0007669"/>
    <property type="project" value="TreeGrafter"/>
</dbReference>
<dbReference type="InterPro" id="IPR005821">
    <property type="entry name" value="Ion_trans_dom"/>
</dbReference>
<gene>
    <name evidence="8" type="ORF">DPMN_034807</name>
</gene>
<reference evidence="8" key="1">
    <citation type="journal article" date="2019" name="bioRxiv">
        <title>The Genome of the Zebra Mussel, Dreissena polymorpha: A Resource for Invasive Species Research.</title>
        <authorList>
            <person name="McCartney M.A."/>
            <person name="Auch B."/>
            <person name="Kono T."/>
            <person name="Mallez S."/>
            <person name="Zhang Y."/>
            <person name="Obille A."/>
            <person name="Becker A."/>
            <person name="Abrahante J.E."/>
            <person name="Garbe J."/>
            <person name="Badalamenti J.P."/>
            <person name="Herman A."/>
            <person name="Mangelson H."/>
            <person name="Liachko I."/>
            <person name="Sullivan S."/>
            <person name="Sone E.D."/>
            <person name="Koren S."/>
            <person name="Silverstein K.A.T."/>
            <person name="Beckman K.B."/>
            <person name="Gohl D.M."/>
        </authorList>
    </citation>
    <scope>NUCLEOTIDE SEQUENCE</scope>
    <source>
        <strain evidence="8">Duluth1</strain>
        <tissue evidence="8">Whole animal</tissue>
    </source>
</reference>
<feature type="transmembrane region" description="Helical" evidence="5">
    <location>
        <begin position="761"/>
        <end position="790"/>
    </location>
</feature>
<evidence type="ECO:0000256" key="2">
    <source>
        <dbReference type="ARBA" id="ARBA00022692"/>
    </source>
</evidence>
<evidence type="ECO:0000259" key="6">
    <source>
        <dbReference type="Pfam" id="PF00520"/>
    </source>
</evidence>
<comment type="subcellular location">
    <subcellularLocation>
        <location evidence="1">Membrane</location>
        <topology evidence="1">Multi-pass membrane protein</topology>
    </subcellularLocation>
</comment>
<evidence type="ECO:0000313" key="9">
    <source>
        <dbReference type="Proteomes" id="UP000828390"/>
    </source>
</evidence>
<reference evidence="8" key="2">
    <citation type="submission" date="2020-11" db="EMBL/GenBank/DDBJ databases">
        <authorList>
            <person name="McCartney M.A."/>
            <person name="Auch B."/>
            <person name="Kono T."/>
            <person name="Mallez S."/>
            <person name="Becker A."/>
            <person name="Gohl D.M."/>
            <person name="Silverstein K.A.T."/>
            <person name="Koren S."/>
            <person name="Bechman K.B."/>
            <person name="Herman A."/>
            <person name="Abrahante J.E."/>
            <person name="Garbe J."/>
        </authorList>
    </citation>
    <scope>NUCLEOTIDE SEQUENCE</scope>
    <source>
        <strain evidence="8">Duluth1</strain>
        <tissue evidence="8">Whole animal</tissue>
    </source>
</reference>
<dbReference type="PANTHER" id="PTHR13800:SF12">
    <property type="entry name" value="TRANSIENT RECEPTOR POTENTIAL CATION CHANNEL SUBFAMILY M MEMBER-LIKE 2"/>
    <property type="match status" value="1"/>
</dbReference>
<evidence type="ECO:0000259" key="7">
    <source>
        <dbReference type="Pfam" id="PF25508"/>
    </source>
</evidence>
<evidence type="ECO:0000256" key="5">
    <source>
        <dbReference type="SAM" id="Phobius"/>
    </source>
</evidence>
<dbReference type="PANTHER" id="PTHR13800">
    <property type="entry name" value="TRANSIENT RECEPTOR POTENTIAL CATION CHANNEL, SUBFAMILY M, MEMBER 6"/>
    <property type="match status" value="1"/>
</dbReference>
<keyword evidence="3 5" id="KW-1133">Transmembrane helix</keyword>
<keyword evidence="2 5" id="KW-0812">Transmembrane</keyword>
<accession>A0A9D4M8C0</accession>
<protein>
    <submittedName>
        <fullName evidence="8">Uncharacterized protein</fullName>
    </submittedName>
</protein>
<evidence type="ECO:0000256" key="1">
    <source>
        <dbReference type="ARBA" id="ARBA00004141"/>
    </source>
</evidence>
<feature type="transmembrane region" description="Helical" evidence="5">
    <location>
        <begin position="581"/>
        <end position="602"/>
    </location>
</feature>
<evidence type="ECO:0000256" key="4">
    <source>
        <dbReference type="ARBA" id="ARBA00023136"/>
    </source>
</evidence>
<keyword evidence="9" id="KW-1185">Reference proteome</keyword>
<feature type="transmembrane region" description="Helical" evidence="5">
    <location>
        <begin position="614"/>
        <end position="632"/>
    </location>
</feature>
<name>A0A9D4M8C0_DREPO</name>
<evidence type="ECO:0000313" key="8">
    <source>
        <dbReference type="EMBL" id="KAH3871600.1"/>
    </source>
</evidence>
<feature type="domain" description="Ion transport" evidence="6">
    <location>
        <begin position="556"/>
        <end position="797"/>
    </location>
</feature>
<keyword evidence="4 5" id="KW-0472">Membrane</keyword>
<feature type="domain" description="TRPM-like" evidence="7">
    <location>
        <begin position="346"/>
        <end position="471"/>
    </location>
</feature>
<feature type="transmembrane region" description="Helical" evidence="5">
    <location>
        <begin position="811"/>
        <end position="836"/>
    </location>
</feature>
<feature type="transmembrane region" description="Helical" evidence="5">
    <location>
        <begin position="678"/>
        <end position="701"/>
    </location>
</feature>
<comment type="caution">
    <text evidence="8">The sequence shown here is derived from an EMBL/GenBank/DDBJ whole genome shotgun (WGS) entry which is preliminary data.</text>
</comment>
<dbReference type="AlphaFoldDB" id="A0A9D4M8C0"/>
<evidence type="ECO:0000256" key="3">
    <source>
        <dbReference type="ARBA" id="ARBA00022989"/>
    </source>
</evidence>
<dbReference type="Pfam" id="PF00520">
    <property type="entry name" value="Ion_trans"/>
    <property type="match status" value="1"/>
</dbReference>
<organism evidence="8 9">
    <name type="scientific">Dreissena polymorpha</name>
    <name type="common">Zebra mussel</name>
    <name type="synonym">Mytilus polymorpha</name>
    <dbReference type="NCBI Taxonomy" id="45954"/>
    <lineage>
        <taxon>Eukaryota</taxon>
        <taxon>Metazoa</taxon>
        <taxon>Spiralia</taxon>
        <taxon>Lophotrochozoa</taxon>
        <taxon>Mollusca</taxon>
        <taxon>Bivalvia</taxon>
        <taxon>Autobranchia</taxon>
        <taxon>Heteroconchia</taxon>
        <taxon>Euheterodonta</taxon>
        <taxon>Imparidentia</taxon>
        <taxon>Neoheterodontei</taxon>
        <taxon>Myida</taxon>
        <taxon>Dreissenoidea</taxon>
        <taxon>Dreissenidae</taxon>
        <taxon>Dreissena</taxon>
    </lineage>
</organism>
<feature type="transmembrane region" description="Helical" evidence="5">
    <location>
        <begin position="550"/>
        <end position="569"/>
    </location>
</feature>
<dbReference type="GO" id="GO:0005886">
    <property type="term" value="C:plasma membrane"/>
    <property type="evidence" value="ECO:0007669"/>
    <property type="project" value="TreeGrafter"/>
</dbReference>
<dbReference type="Proteomes" id="UP000828390">
    <property type="component" value="Unassembled WGS sequence"/>
</dbReference>
<proteinExistence type="predicted"/>
<sequence length="930" mass="106372">MTTNDIASVPLLQYRKKEDASKQHEYGSFEDFVGANKAWCKLSTGGSVKEIIEHWGLGETSLLISYTGNGCDDVEDYNRTVKPALVKIIRSSAALVLTHATGLASDVLHAVVHDIEAASDYSPIAIGIFSLSQKEAIETNCKLKSCCDNHQSYAYLSHFIFCDDATDPDKTRVEITEQISKNFKVPVLSLVNVAIKNHVKFIRMSIDSKHPVITITRDKDPYEAKFHFETNRDFIVNEILSTTNDPEKLFEAIIKTILIGKDEHVDYLKMAVVLNAPEVTVSAMISSSSKWKSDEDICYRQKMLSSALAFDYGETTLVLLRSMKDIDLRALEFGTMSHKSIARVEKYLQATVGVNMNMPKEKSEANDCAYLWLFIWAICNEKFDVANALWSLVDSKMATALLASRCLDSMRKNTVDGNQRDTLNQNWSLYTERANTILDNCFSAKRTLTKAMLVKCRETFGDSSALLIGKTNKKFIENRACQAKLNDIWMGPLKSDQDANPNWKIVICLALPILSSILLHFKEDKDQQKCCNVYSRPFCGKVCHFMNSPIVKFLYCTVSYLVFLLFYAHEIMFKVYENPTVIEYLLMAWVVAFLTEEIKMFIEEDVYFRDAWNWLDLAAIVLFCGGTCLRFLTCCLDVGRVLLAMSFMLFSLRLLHFFSSLKVIGPLLVMIGRMLKDLVQFLLILAVVYISFAVTMQAILYPMSSFEFQTMQNALKRPYWSIFGQLEQTLDEFQGVNCDDKSTYDSTDSKLQMCPTKLGTYIAPVLLAIFMLIVQILLLNLLIAMFSYSFTKIHHDTDRHWCYLRFRLIHAYYHLPTIPPPFSAFYNVYVIVTLLFRRCKRNSTMETSVFCEKLNKNENEKLQRWETIHSCDETAVTQKSDLQEESKVSSPTPKYSPPDTVVKKVFFKNFKSKILRNQISRLNLIDDNDE</sequence>
<dbReference type="EMBL" id="JAIWYP010000002">
    <property type="protein sequence ID" value="KAH3871600.1"/>
    <property type="molecule type" value="Genomic_DNA"/>
</dbReference>
<dbReference type="InterPro" id="IPR050927">
    <property type="entry name" value="TRPM"/>
</dbReference>
<dbReference type="Pfam" id="PF25508">
    <property type="entry name" value="TRPM2"/>
    <property type="match status" value="1"/>
</dbReference>
<dbReference type="InterPro" id="IPR057366">
    <property type="entry name" value="TRPM-like"/>
</dbReference>